<proteinExistence type="predicted"/>
<reference evidence="1" key="1">
    <citation type="submission" date="2019-08" db="EMBL/GenBank/DDBJ databases">
        <authorList>
            <person name="Kucharzyk K."/>
            <person name="Murdoch R.W."/>
            <person name="Higgins S."/>
            <person name="Loffler F."/>
        </authorList>
    </citation>
    <scope>NUCLEOTIDE SEQUENCE</scope>
</reference>
<accession>A0A645AFS9</accession>
<dbReference type="EMBL" id="VSSQ01013577">
    <property type="protein sequence ID" value="MPM51806.1"/>
    <property type="molecule type" value="Genomic_DNA"/>
</dbReference>
<comment type="caution">
    <text evidence="1">The sequence shown here is derived from an EMBL/GenBank/DDBJ whole genome shotgun (WGS) entry which is preliminary data.</text>
</comment>
<organism evidence="1">
    <name type="scientific">bioreactor metagenome</name>
    <dbReference type="NCBI Taxonomy" id="1076179"/>
    <lineage>
        <taxon>unclassified sequences</taxon>
        <taxon>metagenomes</taxon>
        <taxon>ecological metagenomes</taxon>
    </lineage>
</organism>
<gene>
    <name evidence="1" type="ORF">SDC9_98557</name>
</gene>
<name>A0A645AFS9_9ZZZZ</name>
<protein>
    <submittedName>
        <fullName evidence="1">Uncharacterized protein</fullName>
    </submittedName>
</protein>
<dbReference type="AlphaFoldDB" id="A0A645AFS9"/>
<evidence type="ECO:0000313" key="1">
    <source>
        <dbReference type="EMBL" id="MPM51806.1"/>
    </source>
</evidence>
<sequence>MAGDTDQADRAGIVEVSLIGAGQRMAGSGGEQPQVVHSLQPGRLGRQLGVLPRPGIGRRDLFQSELQQIGLAGAFLSVVHQVVALGTQLVATAVGPSVVVEQRRQLGTTGMVENLALPIRVAQPDLLGLTMNGREFSGHFGQLRYRGLDTPDEDP</sequence>